<dbReference type="OrthoDB" id="7570189at2"/>
<dbReference type="EMBL" id="RKST01000012">
    <property type="protein sequence ID" value="RUM97340.1"/>
    <property type="molecule type" value="Genomic_DNA"/>
</dbReference>
<dbReference type="Gene3D" id="2.40.10.270">
    <property type="entry name" value="Bacteriophage SPP1 head-tail adaptor protein"/>
    <property type="match status" value="1"/>
</dbReference>
<keyword evidence="2" id="KW-1185">Reference proteome</keyword>
<sequence>MMRALFIDPGRLRNELSLEACVPVADEIGGYQETWTEIATVFGMIEPVSATSVFGAGQPLETTTHRITIRHRSGVESGMRLRRQDRVFEIITVHDPDDSGRYLMCRVRETGA</sequence>
<name>A0A432V5C8_9HYPH</name>
<organism evidence="1 2">
    <name type="scientific">Borborobacter arsenicus</name>
    <dbReference type="NCBI Taxonomy" id="1851146"/>
    <lineage>
        <taxon>Bacteria</taxon>
        <taxon>Pseudomonadati</taxon>
        <taxon>Pseudomonadota</taxon>
        <taxon>Alphaproteobacteria</taxon>
        <taxon>Hyphomicrobiales</taxon>
        <taxon>Phyllobacteriaceae</taxon>
        <taxon>Borborobacter</taxon>
    </lineage>
</organism>
<comment type="caution">
    <text evidence="1">The sequence shown here is derived from an EMBL/GenBank/DDBJ whole genome shotgun (WGS) entry which is preliminary data.</text>
</comment>
<dbReference type="NCBIfam" id="TIGR01563">
    <property type="entry name" value="gp16_SPP1"/>
    <property type="match status" value="1"/>
</dbReference>
<dbReference type="InterPro" id="IPR008767">
    <property type="entry name" value="Phage_SPP1_head-tail_adaptor"/>
</dbReference>
<evidence type="ECO:0000313" key="2">
    <source>
        <dbReference type="Proteomes" id="UP000281647"/>
    </source>
</evidence>
<reference evidence="1 2" key="1">
    <citation type="submission" date="2018-11" db="EMBL/GenBank/DDBJ databases">
        <title>Pseudaminobacter arsenicus sp. nov., an arsenic-resistant bacterium isolated from arsenic-rich aquifers.</title>
        <authorList>
            <person name="Mu Y."/>
        </authorList>
    </citation>
    <scope>NUCLEOTIDE SEQUENCE [LARGE SCALE GENOMIC DNA]</scope>
    <source>
        <strain evidence="1 2">CB3</strain>
    </source>
</reference>
<dbReference type="InterPro" id="IPR038666">
    <property type="entry name" value="SSP1_head-tail_sf"/>
</dbReference>
<dbReference type="Pfam" id="PF05521">
    <property type="entry name" value="Phage_HCP"/>
    <property type="match status" value="1"/>
</dbReference>
<protein>
    <submittedName>
        <fullName evidence="1">Head-tail adaptor protein</fullName>
    </submittedName>
</protein>
<accession>A0A432V5C8</accession>
<dbReference type="AlphaFoldDB" id="A0A432V5C8"/>
<gene>
    <name evidence="1" type="ORF">EET67_13330</name>
</gene>
<evidence type="ECO:0000313" key="1">
    <source>
        <dbReference type="EMBL" id="RUM97340.1"/>
    </source>
</evidence>
<dbReference type="Proteomes" id="UP000281647">
    <property type="component" value="Unassembled WGS sequence"/>
</dbReference>
<proteinExistence type="predicted"/>